<dbReference type="CDD" id="cd02440">
    <property type="entry name" value="AdoMet_MTases"/>
    <property type="match status" value="1"/>
</dbReference>
<accession>A0A8K0ENK5</accession>
<dbReference type="SUPFAM" id="SSF53335">
    <property type="entry name" value="S-adenosyl-L-methionine-dependent methyltransferases"/>
    <property type="match status" value="1"/>
</dbReference>
<dbReference type="Proteomes" id="UP000838412">
    <property type="component" value="Chromosome 2"/>
</dbReference>
<dbReference type="GO" id="GO:0003838">
    <property type="term" value="F:sterol 24-C-methyltransferase activity"/>
    <property type="evidence" value="ECO:0007669"/>
    <property type="project" value="TreeGrafter"/>
</dbReference>
<dbReference type="PANTHER" id="PTHR44068:SF1">
    <property type="entry name" value="HYPOTHETICAL LOC100005854"/>
    <property type="match status" value="1"/>
</dbReference>
<keyword evidence="1" id="KW-0808">Transferase</keyword>
<evidence type="ECO:0000313" key="3">
    <source>
        <dbReference type="EMBL" id="CAH1254726.1"/>
    </source>
</evidence>
<dbReference type="PANTHER" id="PTHR44068">
    <property type="entry name" value="ZGC:194242"/>
    <property type="match status" value="1"/>
</dbReference>
<keyword evidence="4" id="KW-1185">Reference proteome</keyword>
<proteinExistence type="inferred from homology"/>
<dbReference type="Pfam" id="PF13489">
    <property type="entry name" value="Methyltransf_23"/>
    <property type="match status" value="1"/>
</dbReference>
<name>A0A8K0ENK5_BRALA</name>
<dbReference type="InterPro" id="IPR050447">
    <property type="entry name" value="Erg6_SMT_methyltransf"/>
</dbReference>
<dbReference type="AlphaFoldDB" id="A0A8K0ENK5"/>
<organism evidence="3 4">
    <name type="scientific">Branchiostoma lanceolatum</name>
    <name type="common">Common lancelet</name>
    <name type="synonym">Amphioxus lanceolatum</name>
    <dbReference type="NCBI Taxonomy" id="7740"/>
    <lineage>
        <taxon>Eukaryota</taxon>
        <taxon>Metazoa</taxon>
        <taxon>Chordata</taxon>
        <taxon>Cephalochordata</taxon>
        <taxon>Leptocardii</taxon>
        <taxon>Amphioxiformes</taxon>
        <taxon>Branchiostomatidae</taxon>
        <taxon>Branchiostoma</taxon>
    </lineage>
</organism>
<dbReference type="OrthoDB" id="8300214at2759"/>
<dbReference type="InterPro" id="IPR029063">
    <property type="entry name" value="SAM-dependent_MTases_sf"/>
</dbReference>
<evidence type="ECO:0000256" key="1">
    <source>
        <dbReference type="ARBA" id="ARBA00022679"/>
    </source>
</evidence>
<protein>
    <submittedName>
        <fullName evidence="3">Hypp1395 protein</fullName>
    </submittedName>
</protein>
<reference evidence="3" key="1">
    <citation type="submission" date="2022-01" db="EMBL/GenBank/DDBJ databases">
        <authorList>
            <person name="Braso-Vives M."/>
        </authorList>
    </citation>
    <scope>NUCLEOTIDE SEQUENCE</scope>
</reference>
<sequence>MSEEEHKLMQRIRYRHVEKIYTDLKELGYHDNDSLNVTDLIRLDQWHYLGTEPVDAAIELLGIREGARVLDVGAGIGGPSRYLAHKIKCHVTASELLPDNHRVGQDLTSRCGMTGSVKHVCGDIIMTELGNQEFDHVMSIQSILYVEDKPRLFRKLYDSLKPGGTVFFEVFCRLKDVENADEQAALDFFLLCTNTLPTHQDYRQLLEDAGFKVTVHDISTSYREYTYGRWANWDEHRDKYVRLYEEDMVDGWLKLTVTTKKLCNEFGLMGGGRFVAYKV</sequence>
<dbReference type="EMBL" id="OV696687">
    <property type="protein sequence ID" value="CAH1254726.1"/>
    <property type="molecule type" value="Genomic_DNA"/>
</dbReference>
<dbReference type="Gene3D" id="3.40.50.150">
    <property type="entry name" value="Vaccinia Virus protein VP39"/>
    <property type="match status" value="1"/>
</dbReference>
<gene>
    <name evidence="3" type="primary">Hypp1395</name>
    <name evidence="3" type="ORF">BLAG_LOCUS14022</name>
</gene>
<dbReference type="GO" id="GO:0016126">
    <property type="term" value="P:sterol biosynthetic process"/>
    <property type="evidence" value="ECO:0007669"/>
    <property type="project" value="TreeGrafter"/>
</dbReference>
<dbReference type="GO" id="GO:0005783">
    <property type="term" value="C:endoplasmic reticulum"/>
    <property type="evidence" value="ECO:0007669"/>
    <property type="project" value="TreeGrafter"/>
</dbReference>
<evidence type="ECO:0000256" key="2">
    <source>
        <dbReference type="ARBA" id="ARBA00038188"/>
    </source>
</evidence>
<evidence type="ECO:0000313" key="4">
    <source>
        <dbReference type="Proteomes" id="UP000838412"/>
    </source>
</evidence>
<comment type="similarity">
    <text evidence="2">Belongs to the class I-like SAM-binding methyltransferase superfamily. Erg6/SMT family.</text>
</comment>